<protein>
    <recommendedName>
        <fullName evidence="4">Rod shape-determining protein MreD</fullName>
    </recommendedName>
</protein>
<accession>A0A1G2LCH5</accession>
<feature type="transmembrane region" description="Helical" evidence="1">
    <location>
        <begin position="104"/>
        <end position="126"/>
    </location>
</feature>
<keyword evidence="1" id="KW-1133">Transmembrane helix</keyword>
<dbReference type="EMBL" id="MHQT01000039">
    <property type="protein sequence ID" value="OHA08541.1"/>
    <property type="molecule type" value="Genomic_DNA"/>
</dbReference>
<feature type="transmembrane region" description="Helical" evidence="1">
    <location>
        <begin position="72"/>
        <end position="92"/>
    </location>
</feature>
<evidence type="ECO:0000313" key="2">
    <source>
        <dbReference type="EMBL" id="OHA08541.1"/>
    </source>
</evidence>
<dbReference type="AlphaFoldDB" id="A0A1G2LCH5"/>
<keyword evidence="1" id="KW-0812">Transmembrane</keyword>
<sequence length="204" mass="21771">MSISRAPQGTIKFIIGWATVFGIRLLPFRAPNVEPVMATLMPFAKRYGAGAVFAFGFSSIFLFDLVTSGIGSWTWITAFAYGSVGAGAYFFFRNRAASSGNFLLYSVVATIAYDALTGLTIGPLFFGQPFAQALIGQVPFTILHLMGNMTLAIAVSPAIWTWVAADERFKIGRVRGTALAVRGIRSGRFLGYSGSNTNIGAGAV</sequence>
<evidence type="ECO:0000313" key="3">
    <source>
        <dbReference type="Proteomes" id="UP000178977"/>
    </source>
</evidence>
<evidence type="ECO:0000256" key="1">
    <source>
        <dbReference type="SAM" id="Phobius"/>
    </source>
</evidence>
<dbReference type="Proteomes" id="UP000178977">
    <property type="component" value="Unassembled WGS sequence"/>
</dbReference>
<feature type="transmembrane region" description="Helical" evidence="1">
    <location>
        <begin position="146"/>
        <end position="165"/>
    </location>
</feature>
<dbReference type="STRING" id="1802281.A3A44_02900"/>
<organism evidence="2 3">
    <name type="scientific">Candidatus Sungbacteria bacterium RIFCSPLOWO2_01_FULL_60_25</name>
    <dbReference type="NCBI Taxonomy" id="1802281"/>
    <lineage>
        <taxon>Bacteria</taxon>
        <taxon>Candidatus Sungiibacteriota</taxon>
    </lineage>
</organism>
<comment type="caution">
    <text evidence="2">The sequence shown here is derived from an EMBL/GenBank/DDBJ whole genome shotgun (WGS) entry which is preliminary data.</text>
</comment>
<name>A0A1G2LCH5_9BACT</name>
<proteinExistence type="predicted"/>
<keyword evidence="1" id="KW-0472">Membrane</keyword>
<evidence type="ECO:0008006" key="4">
    <source>
        <dbReference type="Google" id="ProtNLM"/>
    </source>
</evidence>
<gene>
    <name evidence="2" type="ORF">A3A44_02900</name>
</gene>
<reference evidence="2 3" key="1">
    <citation type="journal article" date="2016" name="Nat. Commun.">
        <title>Thousands of microbial genomes shed light on interconnected biogeochemical processes in an aquifer system.</title>
        <authorList>
            <person name="Anantharaman K."/>
            <person name="Brown C.T."/>
            <person name="Hug L.A."/>
            <person name="Sharon I."/>
            <person name="Castelle C.J."/>
            <person name="Probst A.J."/>
            <person name="Thomas B.C."/>
            <person name="Singh A."/>
            <person name="Wilkins M.J."/>
            <person name="Karaoz U."/>
            <person name="Brodie E.L."/>
            <person name="Williams K.H."/>
            <person name="Hubbard S.S."/>
            <person name="Banfield J.F."/>
        </authorList>
    </citation>
    <scope>NUCLEOTIDE SEQUENCE [LARGE SCALE GENOMIC DNA]</scope>
</reference>
<feature type="transmembrane region" description="Helical" evidence="1">
    <location>
        <begin position="47"/>
        <end position="66"/>
    </location>
</feature>